<dbReference type="InParanoid" id="A0A0V0QL72"/>
<protein>
    <submittedName>
        <fullName evidence="5">Ankyrin repeat-containing domain</fullName>
    </submittedName>
</protein>
<dbReference type="InterPro" id="IPR002110">
    <property type="entry name" value="Ankyrin_rpt"/>
</dbReference>
<dbReference type="SMART" id="SM00248">
    <property type="entry name" value="ANK"/>
    <property type="match status" value="2"/>
</dbReference>
<dbReference type="EMBL" id="LDAU01000151">
    <property type="protein sequence ID" value="KRX02887.1"/>
    <property type="molecule type" value="Genomic_DNA"/>
</dbReference>
<comment type="caution">
    <text evidence="5">The sequence shown here is derived from an EMBL/GenBank/DDBJ whole genome shotgun (WGS) entry which is preliminary data.</text>
</comment>
<evidence type="ECO:0000313" key="6">
    <source>
        <dbReference type="Proteomes" id="UP000054937"/>
    </source>
</evidence>
<dbReference type="PANTHER" id="PTHR24198">
    <property type="entry name" value="ANKYRIN REPEAT AND PROTEIN KINASE DOMAIN-CONTAINING PROTEIN"/>
    <property type="match status" value="1"/>
</dbReference>
<accession>A0A0V0QL72</accession>
<dbReference type="Gene3D" id="1.25.40.20">
    <property type="entry name" value="Ankyrin repeat-containing domain"/>
    <property type="match status" value="1"/>
</dbReference>
<dbReference type="InterPro" id="IPR036770">
    <property type="entry name" value="Ankyrin_rpt-contain_sf"/>
</dbReference>
<dbReference type="Pfam" id="PF12796">
    <property type="entry name" value="Ank_2"/>
    <property type="match status" value="1"/>
</dbReference>
<keyword evidence="1" id="KW-0677">Repeat</keyword>
<dbReference type="AlphaFoldDB" id="A0A0V0QL72"/>
<proteinExistence type="predicted"/>
<dbReference type="PROSITE" id="PS50297">
    <property type="entry name" value="ANK_REP_REGION"/>
    <property type="match status" value="2"/>
</dbReference>
<dbReference type="SUPFAM" id="SSF48403">
    <property type="entry name" value="Ankyrin repeat"/>
    <property type="match status" value="1"/>
</dbReference>
<keyword evidence="2 3" id="KW-0040">ANK repeat</keyword>
<evidence type="ECO:0000256" key="3">
    <source>
        <dbReference type="PROSITE-ProRule" id="PRU00023"/>
    </source>
</evidence>
<evidence type="ECO:0000256" key="2">
    <source>
        <dbReference type="ARBA" id="ARBA00023043"/>
    </source>
</evidence>
<dbReference type="Proteomes" id="UP000054937">
    <property type="component" value="Unassembled WGS sequence"/>
</dbReference>
<dbReference type="PANTHER" id="PTHR24198:SF165">
    <property type="entry name" value="ANKYRIN REPEAT-CONTAINING PROTEIN-RELATED"/>
    <property type="match status" value="1"/>
</dbReference>
<evidence type="ECO:0000313" key="5">
    <source>
        <dbReference type="EMBL" id="KRX02887.1"/>
    </source>
</evidence>
<dbReference type="OrthoDB" id="294746at2759"/>
<feature type="coiled-coil region" evidence="4">
    <location>
        <begin position="904"/>
        <end position="931"/>
    </location>
</feature>
<feature type="repeat" description="ANK" evidence="3">
    <location>
        <begin position="732"/>
        <end position="764"/>
    </location>
</feature>
<reference evidence="5 6" key="1">
    <citation type="journal article" date="2015" name="Sci. Rep.">
        <title>Genome of the facultative scuticociliatosis pathogen Pseudocohnilembus persalinus provides insight into its virulence through horizontal gene transfer.</title>
        <authorList>
            <person name="Xiong J."/>
            <person name="Wang G."/>
            <person name="Cheng J."/>
            <person name="Tian M."/>
            <person name="Pan X."/>
            <person name="Warren A."/>
            <person name="Jiang C."/>
            <person name="Yuan D."/>
            <person name="Miao W."/>
        </authorList>
    </citation>
    <scope>NUCLEOTIDE SEQUENCE [LARGE SCALE GENOMIC DNA]</scope>
    <source>
        <strain evidence="5">36N120E</strain>
    </source>
</reference>
<evidence type="ECO:0000256" key="1">
    <source>
        <dbReference type="ARBA" id="ARBA00022737"/>
    </source>
</evidence>
<keyword evidence="6" id="KW-1185">Reference proteome</keyword>
<sequence>MKKSSLLQQSSQRKKSVFIQQNSFSFSQSSDSDNNDIIQEVNSQNNNFNQNKQNYLMVLIENLCEKTQNFNQIQLRKICDIYKIDFKKLQELETREKKEDYIFDCMQNAIDSDVLKLNQIIDQHEHEYKIFLEKVKKSKKMQDPDLQADIDIRNVQNSDMEWMNIKTNHYPIQFYLKQILLQELEKDQNRKNVEKFEKTAQNIKKEKVNQFSEPAIDQNYEEIMAKIIWNKEYEQQFLQAKQETRHRTKAIGTTNQQVISAITPIVRSMNIEPNDKKYRFKQYYSSGPQNKREYKSLQKEYSNQAQNAQTTYENENLILNPHKNHQWITKDIENQAALKIQKGFKNFLLQKKCKACIKEIQNMKIQDVSKKVQIYVKNTQLFQNQDHSEDFQSKIIQTDKKIRKNSNKRKSTLISSKQNVSALKKQKSLTNNFIQNSNFTQNINTTQNQHSNLTSAMKQKNAYKMSRQQNGAKQIKFASVQFQSEKNLINNSDVLSTPSHSIATNNYYNNNNQFENQLNNSSQQQKDIINAYNINIQNTEPDSIKFQSNIIPQNQNKINSLNISQISHIEIPVSAFKSNQNSTTKLINNKSISSKQYQSQKINPHLKNNQSDNEWYMKKISSMSAITTQATSQNISSVNSLQRKQSVDQKLDHLKQKYSVKDKEEKQKILNQYWKKRQKNFDQAEENQNILKVKHQKLFKAAMQSNYQLLLELVQQGFDYEKRTDVCRKDLKGNTPLHYVVSKNNIDFVMWLLEKNADVNIQNKNGNTPLHIAFRNRDVEVISRLIEYGGDLNIQNNLHLTPVAYGGMDTFQQLGLENAKIRFSDQNSQLSQFDNNKLVKIFEHFDNQIIKQKEIELLSEPLFYQHRALQHGLDDIKGEIPFIQVNVTKSFGGQDKIKNEIISDKQYEQNVSEYQQKLKNQEKQRQLLERFV</sequence>
<organism evidence="5 6">
    <name type="scientific">Pseudocohnilembus persalinus</name>
    <name type="common">Ciliate</name>
    <dbReference type="NCBI Taxonomy" id="266149"/>
    <lineage>
        <taxon>Eukaryota</taxon>
        <taxon>Sar</taxon>
        <taxon>Alveolata</taxon>
        <taxon>Ciliophora</taxon>
        <taxon>Intramacronucleata</taxon>
        <taxon>Oligohymenophorea</taxon>
        <taxon>Scuticociliatia</taxon>
        <taxon>Philasterida</taxon>
        <taxon>Pseudocohnilembidae</taxon>
        <taxon>Pseudocohnilembus</taxon>
    </lineage>
</organism>
<feature type="repeat" description="ANK" evidence="3">
    <location>
        <begin position="765"/>
        <end position="797"/>
    </location>
</feature>
<keyword evidence="4" id="KW-0175">Coiled coil</keyword>
<dbReference type="PROSITE" id="PS50088">
    <property type="entry name" value="ANK_REPEAT"/>
    <property type="match status" value="2"/>
</dbReference>
<name>A0A0V0QL72_PSEPJ</name>
<evidence type="ECO:0000256" key="4">
    <source>
        <dbReference type="SAM" id="Coils"/>
    </source>
</evidence>
<gene>
    <name evidence="5" type="ORF">PPERSA_04090</name>
</gene>